<accession>A0A7D9DWP9</accession>
<sequence>MYPSITKVNPISNFKVYVNNSEFFYSNLPKISDYVNIKKVPPKFNKELSYYAAICGTYVATYLCGVSTHHTSPHDDVNPIITSIMNFHIYLWVRRFVKNPDLLQQYSGNLRAISGNIPVKGHWDVDKYSDTKASIGIVYRRFKNEHRTVRNVRPARNASGRVVGLSYDELVGITSLASASDYMRYYATKSTGLVDTSLIQESLQCYVYCVLGAQANTRWAIVDRGTSSLLTQKGFRQLVEDMVVQTDLTVGISNMRIAIRDTNAIVNTAINPDIILFPSNL</sequence>
<evidence type="ECO:0000313" key="2">
    <source>
        <dbReference type="Proteomes" id="UP001152795"/>
    </source>
</evidence>
<reference evidence="1" key="1">
    <citation type="submission" date="2020-04" db="EMBL/GenBank/DDBJ databases">
        <authorList>
            <person name="Alioto T."/>
            <person name="Alioto T."/>
            <person name="Gomez Garrido J."/>
        </authorList>
    </citation>
    <scope>NUCLEOTIDE SEQUENCE</scope>
    <source>
        <strain evidence="1">A484AB</strain>
    </source>
</reference>
<name>A0A7D9DWP9_PARCT</name>
<organism evidence="1 2">
    <name type="scientific">Paramuricea clavata</name>
    <name type="common">Red gorgonian</name>
    <name type="synonym">Violescent sea-whip</name>
    <dbReference type="NCBI Taxonomy" id="317549"/>
    <lineage>
        <taxon>Eukaryota</taxon>
        <taxon>Metazoa</taxon>
        <taxon>Cnidaria</taxon>
        <taxon>Anthozoa</taxon>
        <taxon>Octocorallia</taxon>
        <taxon>Malacalcyonacea</taxon>
        <taxon>Plexauridae</taxon>
        <taxon>Paramuricea</taxon>
    </lineage>
</organism>
<dbReference type="AlphaFoldDB" id="A0A7D9DWP9"/>
<proteinExistence type="predicted"/>
<dbReference type="EMBL" id="CACRXK020002591">
    <property type="protein sequence ID" value="CAB3995051.1"/>
    <property type="molecule type" value="Genomic_DNA"/>
</dbReference>
<comment type="caution">
    <text evidence="1">The sequence shown here is derived from an EMBL/GenBank/DDBJ whole genome shotgun (WGS) entry which is preliminary data.</text>
</comment>
<feature type="non-terminal residue" evidence="1">
    <location>
        <position position="281"/>
    </location>
</feature>
<dbReference type="OrthoDB" id="5990201at2759"/>
<evidence type="ECO:0000313" key="1">
    <source>
        <dbReference type="EMBL" id="CAB3995051.1"/>
    </source>
</evidence>
<protein>
    <submittedName>
        <fullName evidence="1">Uncharacterized protein</fullName>
    </submittedName>
</protein>
<gene>
    <name evidence="1" type="ORF">PACLA_8A042186</name>
</gene>
<keyword evidence="2" id="KW-1185">Reference proteome</keyword>
<dbReference type="Proteomes" id="UP001152795">
    <property type="component" value="Unassembled WGS sequence"/>
</dbReference>